<keyword evidence="1" id="KW-1133">Transmembrane helix</keyword>
<keyword evidence="1" id="KW-0472">Membrane</keyword>
<sequence length="78" mass="8880">MREKLLKIMRKLPIRVRASIALIWISVFFWLPVVTAFVAGAVDFFYTAKAQLKEGYSILLDVAKGAYQCIKTGEELEL</sequence>
<dbReference type="EMBL" id="OK539826">
    <property type="protein sequence ID" value="UGL61619.1"/>
    <property type="molecule type" value="Genomic_DNA"/>
</dbReference>
<keyword evidence="3" id="KW-1185">Reference proteome</keyword>
<accession>A0AAE8YLC4</accession>
<dbReference type="Proteomes" id="UP000828671">
    <property type="component" value="Segment"/>
</dbReference>
<proteinExistence type="predicted"/>
<dbReference type="KEGG" id="vg:80101840"/>
<dbReference type="GeneID" id="80101840"/>
<name>A0AAE8YLC4_9CAUD</name>
<protein>
    <submittedName>
        <fullName evidence="2">Uncharacterized protein</fullName>
    </submittedName>
</protein>
<evidence type="ECO:0000256" key="1">
    <source>
        <dbReference type="SAM" id="Phobius"/>
    </source>
</evidence>
<keyword evidence="1" id="KW-0812">Transmembrane</keyword>
<dbReference type="RefSeq" id="YP_010765001.1">
    <property type="nucleotide sequence ID" value="NC_073620.1"/>
</dbReference>
<evidence type="ECO:0000313" key="2">
    <source>
        <dbReference type="EMBL" id="UGL61619.1"/>
    </source>
</evidence>
<reference evidence="2 3" key="1">
    <citation type="submission" date="2021-10" db="EMBL/GenBank/DDBJ databases">
        <title>Isolation and characterization of Pseudomonas aeruginosa and its virulent bacteriophages.</title>
        <authorList>
            <person name="Li N."/>
        </authorList>
    </citation>
    <scope>NUCLEOTIDE SEQUENCE [LARGE SCALE GENOMIC DNA]</scope>
</reference>
<feature type="transmembrane region" description="Helical" evidence="1">
    <location>
        <begin position="21"/>
        <end position="46"/>
    </location>
</feature>
<evidence type="ECO:0000313" key="3">
    <source>
        <dbReference type="Proteomes" id="UP000828671"/>
    </source>
</evidence>
<organism evidence="2 3">
    <name type="scientific">Pseudomonas phage phipa10</name>
    <dbReference type="NCBI Taxonomy" id="2894297"/>
    <lineage>
        <taxon>Viruses</taxon>
        <taxon>Duplodnaviria</taxon>
        <taxon>Heunggongvirae</taxon>
        <taxon>Uroviricota</taxon>
        <taxon>Caudoviricetes</taxon>
        <taxon>Vandenendeviridae</taxon>
        <taxon>Skurskavirinae</taxon>
        <taxon>Pakpunavirus</taxon>
        <taxon>Pakpunavirus phipa10</taxon>
    </lineage>
</organism>